<dbReference type="InterPro" id="IPR009056">
    <property type="entry name" value="Cyt_c-like_dom"/>
</dbReference>
<evidence type="ECO:0000313" key="10">
    <source>
        <dbReference type="Proteomes" id="UP001321520"/>
    </source>
</evidence>
<dbReference type="SUPFAM" id="SSF46626">
    <property type="entry name" value="Cytochrome c"/>
    <property type="match status" value="2"/>
</dbReference>
<reference evidence="9 10" key="1">
    <citation type="submission" date="2022-05" db="EMBL/GenBank/DDBJ databases">
        <title>Microbulbifer sp. nov., isolated from sponge.</title>
        <authorList>
            <person name="Gao L."/>
        </authorList>
    </citation>
    <scope>NUCLEOTIDE SEQUENCE [LARGE SCALE GENOMIC DNA]</scope>
    <source>
        <strain evidence="9 10">MI-G</strain>
    </source>
</reference>
<evidence type="ECO:0000256" key="2">
    <source>
        <dbReference type="ARBA" id="ARBA00022617"/>
    </source>
</evidence>
<dbReference type="InterPro" id="IPR051395">
    <property type="entry name" value="Cytochrome_c_Peroxidase/MauG"/>
</dbReference>
<evidence type="ECO:0000259" key="8">
    <source>
        <dbReference type="PROSITE" id="PS51007"/>
    </source>
</evidence>
<keyword evidence="3 7" id="KW-0479">Metal-binding</keyword>
<evidence type="ECO:0000256" key="1">
    <source>
        <dbReference type="ARBA" id="ARBA00004196"/>
    </source>
</evidence>
<comment type="subcellular location">
    <subcellularLocation>
        <location evidence="1">Cell envelope</location>
    </subcellularLocation>
</comment>
<organism evidence="9 10">
    <name type="scientific">Microbulbifer spongiae</name>
    <dbReference type="NCBI Taxonomy" id="2944933"/>
    <lineage>
        <taxon>Bacteria</taxon>
        <taxon>Pseudomonadati</taxon>
        <taxon>Pseudomonadota</taxon>
        <taxon>Gammaproteobacteria</taxon>
        <taxon>Cellvibrionales</taxon>
        <taxon>Microbulbiferaceae</taxon>
        <taxon>Microbulbifer</taxon>
    </lineage>
</organism>
<keyword evidence="2 7" id="KW-0349">Heme</keyword>
<dbReference type="Gene3D" id="1.10.760.10">
    <property type="entry name" value="Cytochrome c-like domain"/>
    <property type="match status" value="2"/>
</dbReference>
<dbReference type="PROSITE" id="PS51007">
    <property type="entry name" value="CYTC"/>
    <property type="match status" value="1"/>
</dbReference>
<evidence type="ECO:0000313" key="9">
    <source>
        <dbReference type="EMBL" id="WKD50176.1"/>
    </source>
</evidence>
<evidence type="ECO:0000256" key="4">
    <source>
        <dbReference type="ARBA" id="ARBA00022729"/>
    </source>
</evidence>
<dbReference type="InterPro" id="IPR036909">
    <property type="entry name" value="Cyt_c-like_dom_sf"/>
</dbReference>
<evidence type="ECO:0000256" key="7">
    <source>
        <dbReference type="PROSITE-ProRule" id="PRU00433"/>
    </source>
</evidence>
<accession>A0ABY9EDV9</accession>
<keyword evidence="5" id="KW-0560">Oxidoreductase</keyword>
<protein>
    <recommendedName>
        <fullName evidence="8">Cytochrome c domain-containing protein</fullName>
    </recommendedName>
</protein>
<keyword evidence="6 7" id="KW-0408">Iron</keyword>
<dbReference type="Pfam" id="PF03150">
    <property type="entry name" value="CCP_MauG"/>
    <property type="match status" value="1"/>
</dbReference>
<gene>
    <name evidence="9" type="ORF">M8T91_01730</name>
</gene>
<evidence type="ECO:0000256" key="5">
    <source>
        <dbReference type="ARBA" id="ARBA00023002"/>
    </source>
</evidence>
<dbReference type="Proteomes" id="UP001321520">
    <property type="component" value="Chromosome"/>
</dbReference>
<evidence type="ECO:0000256" key="3">
    <source>
        <dbReference type="ARBA" id="ARBA00022723"/>
    </source>
</evidence>
<keyword evidence="4" id="KW-0732">Signal</keyword>
<dbReference type="InterPro" id="IPR004852">
    <property type="entry name" value="Di-haem_cyt_c_peroxidsae"/>
</dbReference>
<dbReference type="PANTHER" id="PTHR30600">
    <property type="entry name" value="CYTOCHROME C PEROXIDASE-RELATED"/>
    <property type="match status" value="1"/>
</dbReference>
<sequence>MIDKQLNSEVRELVTSMGLSGDPAAGRNLPVVDDPVVQLGMKLFFSKALGGDMDVACVSCHHPVLGGGDNLSLPVGVDAEIEDLLGPGRFHSMAGEHFDGGPTVPRNAPSTFNIGLWDQVLFHDGRVESLGKTPGVNGDDNRGIRTPDVRFGEADPKAGDNLTVAQARFPVTSPEEMKDFGLMAGTTNAEVRAFLAQRIGGYGTPPGGALLPNEWLFEFQTAFNAVGGSAEELITFENITKAIAAYEQSQVFVETPWKAYVQGDSSAISNSAKRGALVFFRSVDEGGADCASCHSGDFFTDEQFHVVAMPQIGRGKGDGVYGDEDFGRFRETGDEQDRYAFRTPTLLNTTATGPWGHAGAYTTLENAVRHHLNPQAALDGYDWTQLDATIQAANMLENTQLAINTLLQNRAEGLPSLQDVDLNNQQFDDLMAFLATLTDPCIADRACIGQWIPDAEDTNPDGLRVEAIDENSNPL</sequence>
<dbReference type="EMBL" id="CP098023">
    <property type="protein sequence ID" value="WKD50176.1"/>
    <property type="molecule type" value="Genomic_DNA"/>
</dbReference>
<dbReference type="RefSeq" id="WP_301416230.1">
    <property type="nucleotide sequence ID" value="NZ_CP098023.1"/>
</dbReference>
<dbReference type="PANTHER" id="PTHR30600:SF10">
    <property type="entry name" value="BLL6722 PROTEIN"/>
    <property type="match status" value="1"/>
</dbReference>
<keyword evidence="10" id="KW-1185">Reference proteome</keyword>
<proteinExistence type="predicted"/>
<evidence type="ECO:0000256" key="6">
    <source>
        <dbReference type="ARBA" id="ARBA00023004"/>
    </source>
</evidence>
<feature type="domain" description="Cytochrome c" evidence="8">
    <location>
        <begin position="270"/>
        <end position="438"/>
    </location>
</feature>
<name>A0ABY9EDV9_9GAMM</name>